<dbReference type="Gene3D" id="3.30.420.10">
    <property type="entry name" value="Ribonuclease H-like superfamily/Ribonuclease H"/>
    <property type="match status" value="1"/>
</dbReference>
<protein>
    <recommendedName>
        <fullName evidence="1">RNase H type-1 domain-containing protein</fullName>
    </recommendedName>
</protein>
<reference evidence="2" key="2">
    <citation type="submission" date="2021-03" db="UniProtKB">
        <authorList>
            <consortium name="EnsemblPlants"/>
        </authorList>
    </citation>
    <scope>IDENTIFICATION</scope>
</reference>
<evidence type="ECO:0000313" key="3">
    <source>
        <dbReference type="Proteomes" id="UP000596661"/>
    </source>
</evidence>
<feature type="domain" description="RNase H type-1" evidence="1">
    <location>
        <begin position="486"/>
        <end position="594"/>
    </location>
</feature>
<dbReference type="EMBL" id="UZAU01000041">
    <property type="status" value="NOT_ANNOTATED_CDS"/>
    <property type="molecule type" value="Genomic_DNA"/>
</dbReference>
<keyword evidence="3" id="KW-1185">Reference proteome</keyword>
<evidence type="ECO:0000313" key="2">
    <source>
        <dbReference type="EnsemblPlants" id="cds.evm.model.01.1628"/>
    </source>
</evidence>
<sequence>MMDCYHVITSVNGHLHGHAIVPRGLGFRNIRNWNIAAMGRYVWDIASKKDCLFDKWIHKVYLKDVSWWDYDPPSDCCWSWRKIVGVKNKLKQSIDLAGFVQQRYKIQQSYQLLFENNERLSWSKTVWGRIFMKEINSWLQWGTRTTSMQQLAKNISKSRALSTARKSILRTILVGLVYHIWKARNEVLWHQKLWHTKVITQRIQHEYLQTKLVIFGIVTPKRAPPVDVAPLETSISLSAILGQTYARSSTTTVLLFFLNVFAGQWAGREVLLKAVIQAIPAYVMACFRLPIKLCKGIGAAMARFWWGSTGNLKKIVGNPGNLYFPRSSILEAVPAHSPSFTWRSIIWERDLMASGLIWKIGDGEHIRTEEDHWIPNNKLKSYNANGAPTSCLLSYLIDDLGTWDLAKLRTHFEEPLINDILEVPVTGFHNKDEIIWERENSSIFSQIRNQPNHSATAPNNALKSVSMGTLQIFTNATIDLNCKKHSIGVVVMDELNQVKSRFSKPFLGSVPPAVAEAKAILQAIQWAQLIYLPLDVLKIDCKTIVDKLVSCNWNSSLLDDILICVKNLLSFSPNLTIVYVHRKSNKLAHKVAKLGLGLDNELVWNGLLSFL</sequence>
<dbReference type="InterPro" id="IPR044730">
    <property type="entry name" value="RNase_H-like_dom_plant"/>
</dbReference>
<dbReference type="GO" id="GO:0004523">
    <property type="term" value="F:RNA-DNA hybrid ribonuclease activity"/>
    <property type="evidence" value="ECO:0007669"/>
    <property type="project" value="InterPro"/>
</dbReference>
<accession>A0A803NHW6</accession>
<dbReference type="GO" id="GO:0003676">
    <property type="term" value="F:nucleic acid binding"/>
    <property type="evidence" value="ECO:0007669"/>
    <property type="project" value="InterPro"/>
</dbReference>
<dbReference type="EnsemblPlants" id="evm.model.01.1628">
    <property type="protein sequence ID" value="cds.evm.model.01.1628"/>
    <property type="gene ID" value="evm.TU.01.1628"/>
</dbReference>
<dbReference type="PANTHER" id="PTHR33116">
    <property type="entry name" value="REVERSE TRANSCRIPTASE ZINC-BINDING DOMAIN-CONTAINING PROTEIN-RELATED-RELATED"/>
    <property type="match status" value="1"/>
</dbReference>
<dbReference type="Gramene" id="evm.model.01.1628">
    <property type="protein sequence ID" value="cds.evm.model.01.1628"/>
    <property type="gene ID" value="evm.TU.01.1628"/>
</dbReference>
<organism evidence="2 3">
    <name type="scientific">Cannabis sativa</name>
    <name type="common">Hemp</name>
    <name type="synonym">Marijuana</name>
    <dbReference type="NCBI Taxonomy" id="3483"/>
    <lineage>
        <taxon>Eukaryota</taxon>
        <taxon>Viridiplantae</taxon>
        <taxon>Streptophyta</taxon>
        <taxon>Embryophyta</taxon>
        <taxon>Tracheophyta</taxon>
        <taxon>Spermatophyta</taxon>
        <taxon>Magnoliopsida</taxon>
        <taxon>eudicotyledons</taxon>
        <taxon>Gunneridae</taxon>
        <taxon>Pentapetalae</taxon>
        <taxon>rosids</taxon>
        <taxon>fabids</taxon>
        <taxon>Rosales</taxon>
        <taxon>Cannabaceae</taxon>
        <taxon>Cannabis</taxon>
    </lineage>
</organism>
<dbReference type="Proteomes" id="UP000596661">
    <property type="component" value="Chromosome 1"/>
</dbReference>
<dbReference type="PANTHER" id="PTHR33116:SF86">
    <property type="entry name" value="REVERSE TRANSCRIPTASE DOMAIN-CONTAINING PROTEIN"/>
    <property type="match status" value="1"/>
</dbReference>
<dbReference type="InterPro" id="IPR036397">
    <property type="entry name" value="RNaseH_sf"/>
</dbReference>
<evidence type="ECO:0000259" key="1">
    <source>
        <dbReference type="Pfam" id="PF13456"/>
    </source>
</evidence>
<dbReference type="Pfam" id="PF13456">
    <property type="entry name" value="RVT_3"/>
    <property type="match status" value="1"/>
</dbReference>
<dbReference type="CDD" id="cd06222">
    <property type="entry name" value="RNase_H_like"/>
    <property type="match status" value="1"/>
</dbReference>
<name>A0A803NHW6_CANSA</name>
<proteinExistence type="predicted"/>
<dbReference type="InterPro" id="IPR012337">
    <property type="entry name" value="RNaseH-like_sf"/>
</dbReference>
<dbReference type="AlphaFoldDB" id="A0A803NHW6"/>
<reference evidence="2" key="1">
    <citation type="submission" date="2018-11" db="EMBL/GenBank/DDBJ databases">
        <authorList>
            <person name="Grassa J C."/>
        </authorList>
    </citation>
    <scope>NUCLEOTIDE SEQUENCE [LARGE SCALE GENOMIC DNA]</scope>
</reference>
<dbReference type="SUPFAM" id="SSF53098">
    <property type="entry name" value="Ribonuclease H-like"/>
    <property type="match status" value="1"/>
</dbReference>
<dbReference type="InterPro" id="IPR002156">
    <property type="entry name" value="RNaseH_domain"/>
</dbReference>